<dbReference type="EMBL" id="AM472045">
    <property type="protein sequence ID" value="CAN63870.1"/>
    <property type="molecule type" value="Genomic_DNA"/>
</dbReference>
<dbReference type="Gene3D" id="6.10.250.1010">
    <property type="match status" value="1"/>
</dbReference>
<dbReference type="ExpressionAtlas" id="A5BUW0">
    <property type="expression patterns" value="differential"/>
</dbReference>
<dbReference type="AlphaFoldDB" id="A5BUW0"/>
<protein>
    <submittedName>
        <fullName evidence="1">Uncharacterized protein</fullName>
    </submittedName>
</protein>
<gene>
    <name evidence="1" type="ORF">VITISV_041125</name>
</gene>
<proteinExistence type="predicted"/>
<accession>A5BUW0</accession>
<evidence type="ECO:0000313" key="1">
    <source>
        <dbReference type="EMBL" id="CAN63870.1"/>
    </source>
</evidence>
<organism evidence="1">
    <name type="scientific">Vitis vinifera</name>
    <name type="common">Grape</name>
    <dbReference type="NCBI Taxonomy" id="29760"/>
    <lineage>
        <taxon>Eukaryota</taxon>
        <taxon>Viridiplantae</taxon>
        <taxon>Streptophyta</taxon>
        <taxon>Embryophyta</taxon>
        <taxon>Tracheophyta</taxon>
        <taxon>Spermatophyta</taxon>
        <taxon>Magnoliopsida</taxon>
        <taxon>eudicotyledons</taxon>
        <taxon>Gunneridae</taxon>
        <taxon>Pentapetalae</taxon>
        <taxon>rosids</taxon>
        <taxon>Vitales</taxon>
        <taxon>Vitaceae</taxon>
        <taxon>Viteae</taxon>
        <taxon>Vitis</taxon>
    </lineage>
</organism>
<reference evidence="1" key="1">
    <citation type="journal article" date="2007" name="PLoS ONE">
        <title>The first genome sequence of an elite grapevine cultivar (Pinot noir Vitis vinifera L.): coping with a highly heterozygous genome.</title>
        <authorList>
            <person name="Velasco R."/>
            <person name="Zharkikh A."/>
            <person name="Troggio M."/>
            <person name="Cartwright D.A."/>
            <person name="Cestaro A."/>
            <person name="Pruss D."/>
            <person name="Pindo M."/>
            <person name="FitzGerald L.M."/>
            <person name="Vezzulli S."/>
            <person name="Reid J."/>
            <person name="Malacarne G."/>
            <person name="Iliev D."/>
            <person name="Coppola G."/>
            <person name="Wardell B."/>
            <person name="Micheletti D."/>
            <person name="Macalma T."/>
            <person name="Facci M."/>
            <person name="Mitchell J.T."/>
            <person name="Perazzolli M."/>
            <person name="Eldredge G."/>
            <person name="Gatto P."/>
            <person name="Oyzerski R."/>
            <person name="Moretto M."/>
            <person name="Gutin N."/>
            <person name="Stefanini M."/>
            <person name="Chen Y."/>
            <person name="Segala C."/>
            <person name="Davenport C."/>
            <person name="Dematte L."/>
            <person name="Mraz A."/>
            <person name="Battilana J."/>
            <person name="Stormo K."/>
            <person name="Costa F."/>
            <person name="Tao Q."/>
            <person name="Si-Ammour A."/>
            <person name="Harkins T."/>
            <person name="Lackey A."/>
            <person name="Perbost C."/>
            <person name="Taillon B."/>
            <person name="Stella A."/>
            <person name="Solovyev V."/>
            <person name="Fawcett J.A."/>
            <person name="Sterck L."/>
            <person name="Vandepoele K."/>
            <person name="Grando S.M."/>
            <person name="Toppo S."/>
            <person name="Moser C."/>
            <person name="Lanchbury J."/>
            <person name="Bogden R."/>
            <person name="Skolnick M."/>
            <person name="Sgaramella V."/>
            <person name="Bhatnagar S.K."/>
            <person name="Fontana P."/>
            <person name="Gutin A."/>
            <person name="Van de Peer Y."/>
            <person name="Salamini F."/>
            <person name="Viola R."/>
        </authorList>
    </citation>
    <scope>NUCLEOTIDE SEQUENCE</scope>
</reference>
<sequence>MDSGTLGCTKRSKVRSEARIGPQSLPYGFLNEIMDHPCSDEGPKSDRMGCTKFNEECTKFNEGCTKFCEGCTKGSIVSSKVGIGSQSLPYGFQNEIMNHPCSDGGPESNRFGCTKFNERCTKFCEGCTKGSKVRFEVGVGPQSLPYGFQNEIMDHPCSDGDLRNNKIGCTKFNERYTKFCERCTKGSKMGVPEAIGWDVQKFNEECTKFNEGCTKFCEGCTKGSKSCFEMRVKEAIGFGCTKFNEECTKFCEGCTKGSKVRFKVGIGPQSLPYEFLNEIVDHPCSDGGPESDRIGCIKFNEGCSKFCEGCTKGSKVRFKAGIGPQSLSYGFLNEIMGHPCSDGGPESDTIGCTKFNEGCTKFCEECTKGSKVCFEVGIGPQTLSYGFKNEIMDHPCSDRGPISNRIGCTKFWEGYTKGCKVRFKVGIGPQSLPYRFLNEIMDHSCSDGGPEGDRIGCTKFNEGCTKFNEGCTKFNEECTKFNEECTKFCEECTKGSKVRFKVGIGPQSLSYGFLNEIMDHPCSDGGTGSDRIGCTKFNGRCTKFCEGCTKGSKVAFRGGDQPPITFSWVSK</sequence>
<name>A5BUW0_VITVI</name>